<dbReference type="Pfam" id="PF07537">
    <property type="entry name" value="CamS"/>
    <property type="match status" value="2"/>
</dbReference>
<dbReference type="RefSeq" id="WP_069656875.1">
    <property type="nucleotide sequence ID" value="NZ_MIJF01000027.1"/>
</dbReference>
<evidence type="ECO:0008006" key="3">
    <source>
        <dbReference type="Google" id="ProtNLM"/>
    </source>
</evidence>
<dbReference type="PROSITE" id="PS51257">
    <property type="entry name" value="PROKAR_LIPOPROTEIN"/>
    <property type="match status" value="1"/>
</dbReference>
<dbReference type="EMBL" id="MIJF01000027">
    <property type="protein sequence ID" value="OEF99238.1"/>
    <property type="molecule type" value="Genomic_DNA"/>
</dbReference>
<accession>A0A1D2YU54</accession>
<dbReference type="OrthoDB" id="9795361at2"/>
<proteinExistence type="predicted"/>
<reference evidence="1 2" key="1">
    <citation type="submission" date="2016-09" db="EMBL/GenBank/DDBJ databases">
        <title>Draft genome sequence for the type strain of Vulcanibacillus modesticaldus BR, a strictly anaerobic, moderately thermophilic, and nitrate-reducing bacterium from deep sea-hydrothermal vents of the Mid-Atlantic Ridge.</title>
        <authorList>
            <person name="Abin C.A."/>
            <person name="Hollibaugh J.T."/>
        </authorList>
    </citation>
    <scope>NUCLEOTIDE SEQUENCE [LARGE SCALE GENOMIC DNA]</scope>
    <source>
        <strain evidence="1 2">BR</strain>
    </source>
</reference>
<keyword evidence="2" id="KW-1185">Reference proteome</keyword>
<sequence>MRVNKKLVLVIVSLALILGGCSLRSKTYEEDNQRTDSNSIVSPQVKVNEEYYRGVLPYKHSPVNGMLDEIPSRLDANHFEIGLLEIANKVFEPNDFIFQEGQVLSMDDIELILGSTEYSGFLYTVNEHNYFSEDNQFAGIVLGMVVSPKYYLKDENGEYIRDAYGMRKFAFYTDDELIEKSKRVANDLVSIIRRKGVEPRILVGVMKAETKDMKLPGTFILTGDVKQGENIVWNRLNESFLFLPAKFINLDGIYSDTARAFNHFKDSIDQYFPGFAGITGLARFVDDEMVEMTIKVYAEIDSTVETIQFTQFSVALIEKYFSENIKINLYINSINKPKAIYVKNANGDDFMHVYRY</sequence>
<name>A0A1D2YU54_9BACI</name>
<dbReference type="Proteomes" id="UP000243739">
    <property type="component" value="Unassembled WGS sequence"/>
</dbReference>
<dbReference type="STRING" id="337097.BHF71_09385"/>
<dbReference type="Gene3D" id="3.10.570.10">
    <property type="entry name" value="sex pheromone staph- cam373 precursor domain"/>
    <property type="match status" value="1"/>
</dbReference>
<protein>
    <recommendedName>
        <fullName evidence="3">CamS family sex pheromone protein</fullName>
    </recommendedName>
</protein>
<comment type="caution">
    <text evidence="1">The sequence shown here is derived from an EMBL/GenBank/DDBJ whole genome shotgun (WGS) entry which is preliminary data.</text>
</comment>
<evidence type="ECO:0000313" key="1">
    <source>
        <dbReference type="EMBL" id="OEF99238.1"/>
    </source>
</evidence>
<dbReference type="AlphaFoldDB" id="A0A1D2YU54"/>
<dbReference type="InterPro" id="IPR011426">
    <property type="entry name" value="CamS"/>
</dbReference>
<evidence type="ECO:0000313" key="2">
    <source>
        <dbReference type="Proteomes" id="UP000243739"/>
    </source>
</evidence>
<organism evidence="1 2">
    <name type="scientific">Vulcanibacillus modesticaldus</name>
    <dbReference type="NCBI Taxonomy" id="337097"/>
    <lineage>
        <taxon>Bacteria</taxon>
        <taxon>Bacillati</taxon>
        <taxon>Bacillota</taxon>
        <taxon>Bacilli</taxon>
        <taxon>Bacillales</taxon>
        <taxon>Bacillaceae</taxon>
        <taxon>Vulcanibacillus</taxon>
    </lineage>
</organism>
<gene>
    <name evidence="1" type="ORF">BHF71_09385</name>
</gene>